<evidence type="ECO:0000256" key="1">
    <source>
        <dbReference type="SAM" id="Phobius"/>
    </source>
</evidence>
<dbReference type="GO" id="GO:0004721">
    <property type="term" value="F:phosphoprotein phosphatase activity"/>
    <property type="evidence" value="ECO:0007669"/>
    <property type="project" value="TreeGrafter"/>
</dbReference>
<dbReference type="Gene3D" id="3.60.21.10">
    <property type="match status" value="1"/>
</dbReference>
<feature type="transmembrane region" description="Helical" evidence="1">
    <location>
        <begin position="18"/>
        <end position="38"/>
    </location>
</feature>
<keyword evidence="1" id="KW-0812">Transmembrane</keyword>
<dbReference type="PANTHER" id="PTHR32440:SF0">
    <property type="entry name" value="PHOSPHATASE DCR2-RELATED"/>
    <property type="match status" value="1"/>
</dbReference>
<dbReference type="SUPFAM" id="SSF56300">
    <property type="entry name" value="Metallo-dependent phosphatases"/>
    <property type="match status" value="1"/>
</dbReference>
<dbReference type="GO" id="GO:0005737">
    <property type="term" value="C:cytoplasm"/>
    <property type="evidence" value="ECO:0007669"/>
    <property type="project" value="TreeGrafter"/>
</dbReference>
<dbReference type="STRING" id="1330018.A0A167S844"/>
<dbReference type="EMBL" id="KV417266">
    <property type="protein sequence ID" value="KZP01663.1"/>
    <property type="molecule type" value="Genomic_DNA"/>
</dbReference>
<proteinExistence type="predicted"/>
<keyword evidence="1" id="KW-1133">Transmembrane helix</keyword>
<dbReference type="InterPro" id="IPR004843">
    <property type="entry name" value="Calcineurin-like_PHP"/>
</dbReference>
<protein>
    <submittedName>
        <fullName evidence="3">Metallo-dependent phosphatase</fullName>
    </submittedName>
</protein>
<evidence type="ECO:0000259" key="2">
    <source>
        <dbReference type="Pfam" id="PF00149"/>
    </source>
</evidence>
<dbReference type="Pfam" id="PF00149">
    <property type="entry name" value="Metallophos"/>
    <property type="match status" value="1"/>
</dbReference>
<keyword evidence="1" id="KW-0472">Membrane</keyword>
<dbReference type="PANTHER" id="PTHR32440">
    <property type="entry name" value="PHOSPHATASE DCR2-RELATED-RELATED"/>
    <property type="match status" value="1"/>
</dbReference>
<sequence length="679" mass="75868">MTMNCGKCIMVPIALRRLIVPFSVLVCFSFLLTFLFFLHRPRGLQPIQNIRLGWQSWDTVSYDANAQAPTSGGDEGTIEPPAEGKHWWEVPEINDGGVAQTLPLDIWDPLLPQKTGLTELTTMSCIFNPVTMEFCNPYSSPAADAARGKWVRVETDINWKTGLWYLNLYYRRTRRLDVPLITDLALLPDETSPNVSLTGDATWHRVGTDMRNGVYPGQPALYLWYELGGEKEIITELDIIFGDGPAWYGFEKLEPPIISRSNKFDSVWLAYRRGVKPPPKAPPLHFHDDGTFTILQIADLHYSVSNGKCRDTDREPCVEGDLETDSFLARILDAERPDMVVFSGDQLNGQGTSWHSKSVIAKFATEVITRQLPWAAIFGNHDDESDLDRLSEMRLYQAMPYSLAKPGPSTVDGVGNYVLKVRSGDPSATHLLTLYFLDSGGYARSGYNPFAKLQYDWLKPSQAEWLLQESSQIRPIERPFTPDGAADLGHPWSRANGKRRLSQRDGIVLHGRQEKTLAKPNAMMWFHIPLQEAFTDPDMDSNWNPLVVGQQLEDSGASTHNGHFFDDGILLAAESDAGGHEIKVVGHGHDHITDKCVRVKGVWFCFGGGGSFSGYGQPGFDRRLRVYKISDYGETIRTYKHTEHDDIVDDVDDVPHALAPVVLVGKGAIDEGAHIPSRG</sequence>
<accession>A0A167S844</accession>
<evidence type="ECO:0000313" key="3">
    <source>
        <dbReference type="EMBL" id="KZP01663.1"/>
    </source>
</evidence>
<dbReference type="Gene3D" id="2.100.10.50">
    <property type="match status" value="1"/>
</dbReference>
<dbReference type="OrthoDB" id="783096at2759"/>
<gene>
    <name evidence="3" type="ORF">CALVIDRAFT_547929</name>
</gene>
<dbReference type="AlphaFoldDB" id="A0A167S844"/>
<dbReference type="InterPro" id="IPR029052">
    <property type="entry name" value="Metallo-depent_PP-like"/>
</dbReference>
<feature type="domain" description="Calcineurin-like phosphoesterase" evidence="2">
    <location>
        <begin position="293"/>
        <end position="467"/>
    </location>
</feature>
<name>A0A167S844_CALVF</name>
<evidence type="ECO:0000313" key="4">
    <source>
        <dbReference type="Proteomes" id="UP000076738"/>
    </source>
</evidence>
<reference evidence="3 4" key="1">
    <citation type="journal article" date="2016" name="Mol. Biol. Evol.">
        <title>Comparative Genomics of Early-Diverging Mushroom-Forming Fungi Provides Insights into the Origins of Lignocellulose Decay Capabilities.</title>
        <authorList>
            <person name="Nagy L.G."/>
            <person name="Riley R."/>
            <person name="Tritt A."/>
            <person name="Adam C."/>
            <person name="Daum C."/>
            <person name="Floudas D."/>
            <person name="Sun H."/>
            <person name="Yadav J.S."/>
            <person name="Pangilinan J."/>
            <person name="Larsson K.H."/>
            <person name="Matsuura K."/>
            <person name="Barry K."/>
            <person name="Labutti K."/>
            <person name="Kuo R."/>
            <person name="Ohm R.A."/>
            <person name="Bhattacharya S.S."/>
            <person name="Shirouzu T."/>
            <person name="Yoshinaga Y."/>
            <person name="Martin F.M."/>
            <person name="Grigoriev I.V."/>
            <person name="Hibbett D.S."/>
        </authorList>
    </citation>
    <scope>NUCLEOTIDE SEQUENCE [LARGE SCALE GENOMIC DNA]</scope>
    <source>
        <strain evidence="3 4">TUFC12733</strain>
    </source>
</reference>
<keyword evidence="4" id="KW-1185">Reference proteome</keyword>
<dbReference type="Proteomes" id="UP000076738">
    <property type="component" value="Unassembled WGS sequence"/>
</dbReference>
<organism evidence="3 4">
    <name type="scientific">Calocera viscosa (strain TUFC12733)</name>
    <dbReference type="NCBI Taxonomy" id="1330018"/>
    <lineage>
        <taxon>Eukaryota</taxon>
        <taxon>Fungi</taxon>
        <taxon>Dikarya</taxon>
        <taxon>Basidiomycota</taxon>
        <taxon>Agaricomycotina</taxon>
        <taxon>Dacrymycetes</taxon>
        <taxon>Dacrymycetales</taxon>
        <taxon>Dacrymycetaceae</taxon>
        <taxon>Calocera</taxon>
    </lineage>
</organism>